<dbReference type="InterPro" id="IPR039437">
    <property type="entry name" value="FrzH/put_lumazine-bd"/>
</dbReference>
<sequence>MQTTRDLTAIGETVHTYFEGMHLGDTARLRQAFHPQAFLFGYFNDAFCHDSLDAWMREVESTPKPAENGEPFDMRIVATDVTGRVATVKVAALYLGLRFTDYLTLAQFGERWQIVNKAYHHD</sequence>
<accession>A0A385Z1L1</accession>
<organism evidence="1 2">
    <name type="scientific">Pseudomonas cavernae</name>
    <dbReference type="NCBI Taxonomy" id="2320867"/>
    <lineage>
        <taxon>Bacteria</taxon>
        <taxon>Pseudomonadati</taxon>
        <taxon>Pseudomonadota</taxon>
        <taxon>Gammaproteobacteria</taxon>
        <taxon>Pseudomonadales</taxon>
        <taxon>Pseudomonadaceae</taxon>
        <taxon>Pseudomonas</taxon>
    </lineage>
</organism>
<dbReference type="AlphaFoldDB" id="A0A385Z1L1"/>
<dbReference type="SUPFAM" id="SSF54427">
    <property type="entry name" value="NTF2-like"/>
    <property type="match status" value="1"/>
</dbReference>
<dbReference type="RefSeq" id="WP_119892158.1">
    <property type="nucleotide sequence ID" value="NZ_CP032419.1"/>
</dbReference>
<dbReference type="EMBL" id="CP032419">
    <property type="protein sequence ID" value="AYC31532.1"/>
    <property type="molecule type" value="Genomic_DNA"/>
</dbReference>
<proteinExistence type="predicted"/>
<gene>
    <name evidence="1" type="ORF">D3880_03580</name>
</gene>
<protein>
    <submittedName>
        <fullName evidence="1">Nuclear transport factor 2 family protein</fullName>
    </submittedName>
</protein>
<reference evidence="2" key="1">
    <citation type="submission" date="2018-09" db="EMBL/GenBank/DDBJ databases">
        <authorList>
            <person name="Zhu H."/>
        </authorList>
    </citation>
    <scope>NUCLEOTIDE SEQUENCE [LARGE SCALE GENOMIC DNA]</scope>
    <source>
        <strain evidence="2">K2W31S-8</strain>
    </source>
</reference>
<dbReference type="Proteomes" id="UP000265560">
    <property type="component" value="Chromosome"/>
</dbReference>
<evidence type="ECO:0000313" key="1">
    <source>
        <dbReference type="EMBL" id="AYC31532.1"/>
    </source>
</evidence>
<dbReference type="Pfam" id="PF12893">
    <property type="entry name" value="Lumazine_bd_2"/>
    <property type="match status" value="1"/>
</dbReference>
<dbReference type="Gene3D" id="3.10.450.50">
    <property type="match status" value="1"/>
</dbReference>
<dbReference type="InterPro" id="IPR032710">
    <property type="entry name" value="NTF2-like_dom_sf"/>
</dbReference>
<name>A0A385Z1L1_9PSED</name>
<dbReference type="KEGG" id="pcav:D3880_03580"/>
<evidence type="ECO:0000313" key="2">
    <source>
        <dbReference type="Proteomes" id="UP000265560"/>
    </source>
</evidence>
<keyword evidence="2" id="KW-1185">Reference proteome</keyword>
<dbReference type="OrthoDB" id="5676998at2"/>